<proteinExistence type="predicted"/>
<dbReference type="PANTHER" id="PTHR15741">
    <property type="entry name" value="BASIC HELIX-LOOP-HELIX ZIP TRANSCRIPTION FACTOR"/>
    <property type="match status" value="1"/>
</dbReference>
<sequence>MWRWALVDRNGRGLSNPTFKPGHIPQSLKSMGVGFGVKENSIKKMVRSESVDEDLILNCEKVSGIEDDDEYGQWTYSNRSATSGRVNEDTASQNGVVLSDRRIRRQIANCNERRRMQSINAGFQKLLEILKNICCNAAILQQTAELIHTLQADNLKLIEEKEAVIQSKKRKLQEEKRRENILVDELTLALEKERSLRQFCEQQLRELQAASPLISPISLSVTPQLHLGASIINSPAVGSHTTIAGLLPPSLEEIIASSPYTSQNSKAPRSSSVSPISPTLNMVKREIEQDTTANRIEILPQPQPLRTSTDRSPSATSAANISQRNLNAILEAIRHLEGGTVMVPSSTVSPNQHSNVLVR</sequence>
<dbReference type="GO" id="GO:0005634">
    <property type="term" value="C:nucleus"/>
    <property type="evidence" value="ECO:0007669"/>
    <property type="project" value="UniProtKB-SubCell"/>
</dbReference>
<dbReference type="PANTHER" id="PTHR15741:SF27">
    <property type="entry name" value="TRANSCRIPTION FACTOR AP-4"/>
    <property type="match status" value="1"/>
</dbReference>
<dbReference type="Gene3D" id="4.10.280.10">
    <property type="entry name" value="Helix-loop-helix DNA-binding domain"/>
    <property type="match status" value="1"/>
</dbReference>
<dbReference type="SUPFAM" id="SSF47459">
    <property type="entry name" value="HLH, helix-loop-helix DNA-binding domain"/>
    <property type="match status" value="1"/>
</dbReference>
<comment type="subcellular location">
    <subcellularLocation>
        <location evidence="1">Nucleus</location>
    </subcellularLocation>
</comment>
<dbReference type="InterPro" id="IPR036638">
    <property type="entry name" value="HLH_DNA-bd_sf"/>
</dbReference>
<keyword evidence="4" id="KW-0804">Transcription</keyword>
<keyword evidence="3" id="KW-0238">DNA-binding</keyword>
<keyword evidence="2" id="KW-0805">Transcription regulation</keyword>
<evidence type="ECO:0000256" key="3">
    <source>
        <dbReference type="ARBA" id="ARBA00023125"/>
    </source>
</evidence>
<name>A0A3P7PK51_DRAME</name>
<dbReference type="Pfam" id="PF00010">
    <property type="entry name" value="HLH"/>
    <property type="match status" value="1"/>
</dbReference>
<evidence type="ECO:0000256" key="2">
    <source>
        <dbReference type="ARBA" id="ARBA00023015"/>
    </source>
</evidence>
<keyword evidence="6" id="KW-0175">Coiled coil</keyword>
<feature type="region of interest" description="Disordered" evidence="7">
    <location>
        <begin position="300"/>
        <end position="320"/>
    </location>
</feature>
<dbReference type="Proteomes" id="UP000274756">
    <property type="component" value="Unassembled WGS sequence"/>
</dbReference>
<evidence type="ECO:0000256" key="4">
    <source>
        <dbReference type="ARBA" id="ARBA00023163"/>
    </source>
</evidence>
<dbReference type="InterPro" id="IPR011598">
    <property type="entry name" value="bHLH_dom"/>
</dbReference>
<evidence type="ECO:0000256" key="7">
    <source>
        <dbReference type="SAM" id="MobiDB-lite"/>
    </source>
</evidence>
<dbReference type="OrthoDB" id="10029128at2759"/>
<evidence type="ECO:0000256" key="1">
    <source>
        <dbReference type="ARBA" id="ARBA00004123"/>
    </source>
</evidence>
<gene>
    <name evidence="9" type="ORF">DME_LOCUS5128</name>
</gene>
<dbReference type="STRING" id="318479.A0A3P7PK51"/>
<organism evidence="9 10">
    <name type="scientific">Dracunculus medinensis</name>
    <name type="common">Guinea worm</name>
    <dbReference type="NCBI Taxonomy" id="318479"/>
    <lineage>
        <taxon>Eukaryota</taxon>
        <taxon>Metazoa</taxon>
        <taxon>Ecdysozoa</taxon>
        <taxon>Nematoda</taxon>
        <taxon>Chromadorea</taxon>
        <taxon>Rhabditida</taxon>
        <taxon>Spirurina</taxon>
        <taxon>Dracunculoidea</taxon>
        <taxon>Dracunculidae</taxon>
        <taxon>Dracunculus</taxon>
    </lineage>
</organism>
<evidence type="ECO:0000259" key="8">
    <source>
        <dbReference type="SMART" id="SM00353"/>
    </source>
</evidence>
<accession>A0A3P7PK51</accession>
<dbReference type="GO" id="GO:0046983">
    <property type="term" value="F:protein dimerization activity"/>
    <property type="evidence" value="ECO:0007669"/>
    <property type="project" value="InterPro"/>
</dbReference>
<evidence type="ECO:0000256" key="6">
    <source>
        <dbReference type="SAM" id="Coils"/>
    </source>
</evidence>
<dbReference type="GO" id="GO:0000981">
    <property type="term" value="F:DNA-binding transcription factor activity, RNA polymerase II-specific"/>
    <property type="evidence" value="ECO:0007669"/>
    <property type="project" value="TreeGrafter"/>
</dbReference>
<feature type="region of interest" description="Disordered" evidence="7">
    <location>
        <begin position="259"/>
        <end position="278"/>
    </location>
</feature>
<dbReference type="InterPro" id="IPR052207">
    <property type="entry name" value="Max-like/E-box_TFs"/>
</dbReference>
<feature type="coiled-coil region" evidence="6">
    <location>
        <begin position="155"/>
        <end position="210"/>
    </location>
</feature>
<evidence type="ECO:0000313" key="9">
    <source>
        <dbReference type="EMBL" id="VDN55155.1"/>
    </source>
</evidence>
<feature type="domain" description="BHLH" evidence="8">
    <location>
        <begin position="109"/>
        <end position="156"/>
    </location>
</feature>
<dbReference type="GO" id="GO:0000978">
    <property type="term" value="F:RNA polymerase II cis-regulatory region sequence-specific DNA binding"/>
    <property type="evidence" value="ECO:0007669"/>
    <property type="project" value="TreeGrafter"/>
</dbReference>
<protein>
    <recommendedName>
        <fullName evidence="8">BHLH domain-containing protein</fullName>
    </recommendedName>
</protein>
<feature type="compositionally biased region" description="Polar residues" evidence="7">
    <location>
        <begin position="304"/>
        <end position="320"/>
    </location>
</feature>
<dbReference type="AlphaFoldDB" id="A0A3P7PK51"/>
<keyword evidence="10" id="KW-1185">Reference proteome</keyword>
<dbReference type="SMART" id="SM00353">
    <property type="entry name" value="HLH"/>
    <property type="match status" value="1"/>
</dbReference>
<evidence type="ECO:0000256" key="5">
    <source>
        <dbReference type="ARBA" id="ARBA00023242"/>
    </source>
</evidence>
<evidence type="ECO:0000313" key="10">
    <source>
        <dbReference type="Proteomes" id="UP000274756"/>
    </source>
</evidence>
<keyword evidence="5" id="KW-0539">Nucleus</keyword>
<dbReference type="EMBL" id="UYYG01001151">
    <property type="protein sequence ID" value="VDN55155.1"/>
    <property type="molecule type" value="Genomic_DNA"/>
</dbReference>
<reference evidence="9 10" key="1">
    <citation type="submission" date="2018-11" db="EMBL/GenBank/DDBJ databases">
        <authorList>
            <consortium name="Pathogen Informatics"/>
        </authorList>
    </citation>
    <scope>NUCLEOTIDE SEQUENCE [LARGE SCALE GENOMIC DNA]</scope>
</reference>